<dbReference type="InterPro" id="IPR036770">
    <property type="entry name" value="Ankyrin_rpt-contain_sf"/>
</dbReference>
<protein>
    <submittedName>
        <fullName evidence="2">Uncharacterized protein</fullName>
    </submittedName>
</protein>
<comment type="caution">
    <text evidence="2">The sequence shown here is derived from an EMBL/GenBank/DDBJ whole genome shotgun (WGS) entry which is preliminary data.</text>
</comment>
<dbReference type="AlphaFoldDB" id="A0A4R3J7H1"/>
<sequence>MKRILPIAIFFIFGSFAVTGTVPGLTLVSHARAQAPADTPTDRLFAAINANDLGKVKEAVAAGADLEAFNAQDIQPIDLAINKGAFDIAQYLLDVHDGKIAVSPPEPNTALSPPPPPTPTPPNTVPTPTKTPKEPFNGDVLDSAPALKEAQKEADSIDSAQSTAAVKSLQKEIKANKDVPPSQRGEKPVRFFQSLVDYFFAPKTPSAGKTKHTDTQVSALPKTAASVKHAAPSTPPETVPSSSPSVTPPPAKGNGITEEQIIKELSTVPPNASSPAALNVPMPSVPPSAAQTPNAKTPTATTSSLGASPRVQTGPTTSSEKTPRSLSALDAKVPLQATNTTGDVTGEKPVDIQAYRDKIMPSDAQLSKILRLVLQGKGNTPEAYAITGGKSQTGVTEAPTPDVAVPGAQSAASSSSQPPPSTPTSTATEQIGPKELDALLATLPDQPVTGKTFNPLDRTPLKNTATPPSPNVNPSGKIKAAATQPTLPTLPATIVKDHGPGATIPPETEALTTRPTPPNADAGWDVKSVQTAKLSPNDVIGKPIKALGKLLDGAALGITDSARLGAPISPTMLSNLDQHDSCVSKQGKDIIFCVVPVTWPSNLAKDFQVDTIMYQGTKTIVRYDNERASSYQTLFLSKAFDAVVSHYIDLYGPPTRKLARAIAPLAQKRRDNPVVIWQSKEAGTGDVVTLEIRKFDDTGGSFPDLQRGVILLYRSSSAPIFPVISKLDLMVLKTSVAPITKPTPQSVW</sequence>
<dbReference type="Gene3D" id="1.25.40.20">
    <property type="entry name" value="Ankyrin repeat-containing domain"/>
    <property type="match status" value="1"/>
</dbReference>
<feature type="region of interest" description="Disordered" evidence="1">
    <location>
        <begin position="103"/>
        <end position="141"/>
    </location>
</feature>
<organism evidence="2 3">
    <name type="scientific">Varunaivibrio sulfuroxidans</name>
    <dbReference type="NCBI Taxonomy" id="1773489"/>
    <lineage>
        <taxon>Bacteria</taxon>
        <taxon>Pseudomonadati</taxon>
        <taxon>Pseudomonadota</taxon>
        <taxon>Alphaproteobacteria</taxon>
        <taxon>Rhodospirillales</taxon>
        <taxon>Magnetovibrionaceae</taxon>
        <taxon>Varunaivibrio</taxon>
    </lineage>
</organism>
<proteinExistence type="predicted"/>
<feature type="compositionally biased region" description="Polar residues" evidence="1">
    <location>
        <begin position="289"/>
        <end position="320"/>
    </location>
</feature>
<gene>
    <name evidence="2" type="ORF">EDD55_108105</name>
</gene>
<evidence type="ECO:0000313" key="2">
    <source>
        <dbReference type="EMBL" id="TCS61305.1"/>
    </source>
</evidence>
<dbReference type="RefSeq" id="WP_132939600.1">
    <property type="nucleotide sequence ID" value="NZ_CP119676.1"/>
</dbReference>
<feature type="region of interest" description="Disordered" evidence="1">
    <location>
        <begin position="268"/>
        <end position="332"/>
    </location>
</feature>
<evidence type="ECO:0000256" key="1">
    <source>
        <dbReference type="SAM" id="MobiDB-lite"/>
    </source>
</evidence>
<feature type="region of interest" description="Disordered" evidence="1">
    <location>
        <begin position="384"/>
        <end position="429"/>
    </location>
</feature>
<feature type="region of interest" description="Disordered" evidence="1">
    <location>
        <begin position="445"/>
        <end position="476"/>
    </location>
</feature>
<evidence type="ECO:0000313" key="3">
    <source>
        <dbReference type="Proteomes" id="UP000295304"/>
    </source>
</evidence>
<feature type="compositionally biased region" description="Pro residues" evidence="1">
    <location>
        <begin position="104"/>
        <end position="125"/>
    </location>
</feature>
<dbReference type="SUPFAM" id="SSF48403">
    <property type="entry name" value="Ankyrin repeat"/>
    <property type="match status" value="1"/>
</dbReference>
<keyword evidence="3" id="KW-1185">Reference proteome</keyword>
<name>A0A4R3J7H1_9PROT</name>
<accession>A0A4R3J7H1</accession>
<dbReference type="Proteomes" id="UP000295304">
    <property type="component" value="Unassembled WGS sequence"/>
</dbReference>
<dbReference type="EMBL" id="SLZW01000008">
    <property type="protein sequence ID" value="TCS61305.1"/>
    <property type="molecule type" value="Genomic_DNA"/>
</dbReference>
<reference evidence="2 3" key="1">
    <citation type="submission" date="2019-03" db="EMBL/GenBank/DDBJ databases">
        <title>Genomic Encyclopedia of Type Strains, Phase IV (KMG-IV): sequencing the most valuable type-strain genomes for metagenomic binning, comparative biology and taxonomic classification.</title>
        <authorList>
            <person name="Goeker M."/>
        </authorList>
    </citation>
    <scope>NUCLEOTIDE SEQUENCE [LARGE SCALE GENOMIC DNA]</scope>
    <source>
        <strain evidence="2 3">DSM 101688</strain>
    </source>
</reference>
<dbReference type="OrthoDB" id="7366646at2"/>
<feature type="region of interest" description="Disordered" evidence="1">
    <location>
        <begin position="203"/>
        <end position="255"/>
    </location>
</feature>